<dbReference type="InterPro" id="IPR013655">
    <property type="entry name" value="PAS_fold_3"/>
</dbReference>
<accession>A0A1H0B8B9</accession>
<dbReference type="InterPro" id="IPR029016">
    <property type="entry name" value="GAF-like_dom_sf"/>
</dbReference>
<dbReference type="Proteomes" id="UP000199370">
    <property type="component" value="Unassembled WGS sequence"/>
</dbReference>
<dbReference type="PROSITE" id="PS50112">
    <property type="entry name" value="PAS"/>
    <property type="match status" value="1"/>
</dbReference>
<dbReference type="InterPro" id="IPR011006">
    <property type="entry name" value="CheY-like_superfamily"/>
</dbReference>
<evidence type="ECO:0000256" key="5">
    <source>
        <dbReference type="SAM" id="Coils"/>
    </source>
</evidence>
<dbReference type="SUPFAM" id="SSF47384">
    <property type="entry name" value="Homodimeric domain of signal transducing histidine kinase"/>
    <property type="match status" value="1"/>
</dbReference>
<feature type="domain" description="Response regulatory" evidence="7">
    <location>
        <begin position="6"/>
        <end position="122"/>
    </location>
</feature>
<dbReference type="PROSITE" id="PS50109">
    <property type="entry name" value="HIS_KIN"/>
    <property type="match status" value="1"/>
</dbReference>
<dbReference type="CDD" id="cd00130">
    <property type="entry name" value="PAS"/>
    <property type="match status" value="1"/>
</dbReference>
<evidence type="ECO:0000256" key="2">
    <source>
        <dbReference type="ARBA" id="ARBA00022679"/>
    </source>
</evidence>
<dbReference type="EMBL" id="FNIA01000035">
    <property type="protein sequence ID" value="SDN41905.1"/>
    <property type="molecule type" value="Genomic_DNA"/>
</dbReference>
<dbReference type="Gene3D" id="3.40.50.2300">
    <property type="match status" value="1"/>
</dbReference>
<dbReference type="PANTHER" id="PTHR43547">
    <property type="entry name" value="TWO-COMPONENT HISTIDINE KINASE"/>
    <property type="match status" value="1"/>
</dbReference>
<protein>
    <submittedName>
        <fullName evidence="10">PAS domain S-box-containing protein</fullName>
    </submittedName>
</protein>
<dbReference type="InterPro" id="IPR000700">
    <property type="entry name" value="PAS-assoc_C"/>
</dbReference>
<dbReference type="Pfam" id="PF08447">
    <property type="entry name" value="PAS_3"/>
    <property type="match status" value="1"/>
</dbReference>
<evidence type="ECO:0000259" key="7">
    <source>
        <dbReference type="PROSITE" id="PS50110"/>
    </source>
</evidence>
<evidence type="ECO:0000313" key="11">
    <source>
        <dbReference type="Proteomes" id="UP000199370"/>
    </source>
</evidence>
<dbReference type="InterPro" id="IPR005467">
    <property type="entry name" value="His_kinase_dom"/>
</dbReference>
<dbReference type="InterPro" id="IPR036890">
    <property type="entry name" value="HATPase_C_sf"/>
</dbReference>
<dbReference type="SMART" id="SM00448">
    <property type="entry name" value="REC"/>
    <property type="match status" value="1"/>
</dbReference>
<dbReference type="RefSeq" id="WP_089736340.1">
    <property type="nucleotide sequence ID" value="NZ_FNIA01000035.1"/>
</dbReference>
<evidence type="ECO:0000259" key="9">
    <source>
        <dbReference type="PROSITE" id="PS50113"/>
    </source>
</evidence>
<sequence length="635" mass="70103">MTDAIRVLHVDDEPAFLTLTSEFLDRELDAVEVETTMSASDALDRLDAVDPDCVVSDYQMPEMDGLDLLEAVRDRRPELPFILFTGHGSEQIASNAISAGVTDYLQKGSANEQFQLLANRIRNAVEAYRTQAAFEESERMFSTLISNLPGMVYRCRNAPEWPMEFVSQGCLDLTGYQPSQLERGDVVWGDDILHPDDQESAWGVVQDAIDTRESFEVTYRIRRRDGAIRWMWEQGRGVYADDGELLALEGFITDVTERVRYERRLDALNEVLGKLLETADRHECAWVAVEAACDSLEFPIASVRLYDPETDELEPVAVTDATADGLEERLAFPGENGPAWHAYTTGEVQWYPDVVPESVTVESHAVVRSLLVLPLGRYGALVLASPTPDDFSETDHNLARILAANLQSALDRANRERTVRDREQELREQNARLEEFTNIVSHDLRNPLSVVRGQLGLARETGGDEHFDRAEASLTRIEDLVSDMLTLAKRGMVVGETEALYLEVVARRAWEAVEAEGAALTVASDVGLVADQSRLQQLLENLFSNGIEHGSTGDGVTLTVGALDDGFYVADDGAGIAPAERAHVFDPGFSTEEQGTGFGLAIVQQIATAHGWSVSLTEGDDGGARFEFTDVELAE</sequence>
<dbReference type="SMART" id="SM00388">
    <property type="entry name" value="HisKA"/>
    <property type="match status" value="1"/>
</dbReference>
<dbReference type="Pfam" id="PF00072">
    <property type="entry name" value="Response_reg"/>
    <property type="match status" value="1"/>
</dbReference>
<evidence type="ECO:0000256" key="4">
    <source>
        <dbReference type="PROSITE-ProRule" id="PRU00169"/>
    </source>
</evidence>
<name>A0A1H0B8B9_9EURY</name>
<feature type="domain" description="PAC" evidence="9">
    <location>
        <begin position="215"/>
        <end position="267"/>
    </location>
</feature>
<dbReference type="NCBIfam" id="TIGR00229">
    <property type="entry name" value="sensory_box"/>
    <property type="match status" value="1"/>
</dbReference>
<gene>
    <name evidence="10" type="ORF">SAMN05192554_13510</name>
</gene>
<dbReference type="OrthoDB" id="8127at2157"/>
<dbReference type="InterPro" id="IPR035965">
    <property type="entry name" value="PAS-like_dom_sf"/>
</dbReference>
<dbReference type="SUPFAM" id="SSF52172">
    <property type="entry name" value="CheY-like"/>
    <property type="match status" value="1"/>
</dbReference>
<dbReference type="InterPro" id="IPR000014">
    <property type="entry name" value="PAS"/>
</dbReference>
<dbReference type="InterPro" id="IPR003018">
    <property type="entry name" value="GAF"/>
</dbReference>
<dbReference type="PANTHER" id="PTHR43547:SF2">
    <property type="entry name" value="HYBRID SIGNAL TRANSDUCTION HISTIDINE KINASE C"/>
    <property type="match status" value="1"/>
</dbReference>
<dbReference type="GO" id="GO:0000155">
    <property type="term" value="F:phosphorelay sensor kinase activity"/>
    <property type="evidence" value="ECO:0007669"/>
    <property type="project" value="InterPro"/>
</dbReference>
<evidence type="ECO:0000256" key="1">
    <source>
        <dbReference type="ARBA" id="ARBA00022553"/>
    </source>
</evidence>
<dbReference type="InterPro" id="IPR001610">
    <property type="entry name" value="PAC"/>
</dbReference>
<dbReference type="Pfam" id="PF00512">
    <property type="entry name" value="HisKA"/>
    <property type="match status" value="1"/>
</dbReference>
<dbReference type="PROSITE" id="PS50110">
    <property type="entry name" value="RESPONSE_REGULATORY"/>
    <property type="match status" value="1"/>
</dbReference>
<dbReference type="InterPro" id="IPR003594">
    <property type="entry name" value="HATPase_dom"/>
</dbReference>
<evidence type="ECO:0000256" key="3">
    <source>
        <dbReference type="ARBA" id="ARBA00022777"/>
    </source>
</evidence>
<dbReference type="SUPFAM" id="SSF55781">
    <property type="entry name" value="GAF domain-like"/>
    <property type="match status" value="1"/>
</dbReference>
<feature type="coiled-coil region" evidence="5">
    <location>
        <begin position="396"/>
        <end position="439"/>
    </location>
</feature>
<keyword evidence="3" id="KW-0418">Kinase</keyword>
<dbReference type="STRING" id="996166.SAMN05192554_13510"/>
<dbReference type="Gene3D" id="3.30.450.40">
    <property type="match status" value="1"/>
</dbReference>
<dbReference type="SUPFAM" id="SSF55785">
    <property type="entry name" value="PYP-like sensor domain (PAS domain)"/>
    <property type="match status" value="1"/>
</dbReference>
<keyword evidence="5" id="KW-0175">Coiled coil</keyword>
<keyword evidence="11" id="KW-1185">Reference proteome</keyword>
<organism evidence="10 11">
    <name type="scientific">Haloarchaeobius iranensis</name>
    <dbReference type="NCBI Taxonomy" id="996166"/>
    <lineage>
        <taxon>Archaea</taxon>
        <taxon>Methanobacteriati</taxon>
        <taxon>Methanobacteriota</taxon>
        <taxon>Stenosarchaea group</taxon>
        <taxon>Halobacteria</taxon>
        <taxon>Halobacteriales</taxon>
        <taxon>Halorubellaceae</taxon>
        <taxon>Haloarchaeobius</taxon>
    </lineage>
</organism>
<dbReference type="Gene3D" id="1.10.287.130">
    <property type="match status" value="1"/>
</dbReference>
<dbReference type="Pfam" id="PF02518">
    <property type="entry name" value="HATPase_c"/>
    <property type="match status" value="1"/>
</dbReference>
<dbReference type="PRINTS" id="PR00344">
    <property type="entry name" value="BCTRLSENSOR"/>
</dbReference>
<reference evidence="10 11" key="1">
    <citation type="submission" date="2016-10" db="EMBL/GenBank/DDBJ databases">
        <authorList>
            <person name="de Groot N.N."/>
        </authorList>
    </citation>
    <scope>NUCLEOTIDE SEQUENCE [LARGE SCALE GENOMIC DNA]</scope>
    <source>
        <strain evidence="11">EB21,IBRC-M 10013,KCTC 4048</strain>
    </source>
</reference>
<evidence type="ECO:0000259" key="8">
    <source>
        <dbReference type="PROSITE" id="PS50112"/>
    </source>
</evidence>
<keyword evidence="1 4" id="KW-0597">Phosphoprotein</keyword>
<dbReference type="PROSITE" id="PS50113">
    <property type="entry name" value="PAC"/>
    <property type="match status" value="1"/>
</dbReference>
<dbReference type="SMART" id="SM00065">
    <property type="entry name" value="GAF"/>
    <property type="match status" value="1"/>
</dbReference>
<feature type="domain" description="PAS" evidence="8">
    <location>
        <begin position="137"/>
        <end position="212"/>
    </location>
</feature>
<dbReference type="InterPro" id="IPR004358">
    <property type="entry name" value="Sig_transdc_His_kin-like_C"/>
</dbReference>
<proteinExistence type="predicted"/>
<feature type="domain" description="Histidine kinase" evidence="6">
    <location>
        <begin position="439"/>
        <end position="629"/>
    </location>
</feature>
<feature type="modified residue" description="4-aspartylphosphate" evidence="4">
    <location>
        <position position="57"/>
    </location>
</feature>
<evidence type="ECO:0000259" key="6">
    <source>
        <dbReference type="PROSITE" id="PS50109"/>
    </source>
</evidence>
<dbReference type="InterPro" id="IPR003661">
    <property type="entry name" value="HisK_dim/P_dom"/>
</dbReference>
<dbReference type="SMART" id="SM00086">
    <property type="entry name" value="PAC"/>
    <property type="match status" value="1"/>
</dbReference>
<dbReference type="CDD" id="cd00082">
    <property type="entry name" value="HisKA"/>
    <property type="match status" value="1"/>
</dbReference>
<evidence type="ECO:0000313" key="10">
    <source>
        <dbReference type="EMBL" id="SDN41905.1"/>
    </source>
</evidence>
<dbReference type="SMART" id="SM00387">
    <property type="entry name" value="HATPase_c"/>
    <property type="match status" value="1"/>
</dbReference>
<dbReference type="Gene3D" id="3.30.450.20">
    <property type="entry name" value="PAS domain"/>
    <property type="match status" value="1"/>
</dbReference>
<dbReference type="InterPro" id="IPR036097">
    <property type="entry name" value="HisK_dim/P_sf"/>
</dbReference>
<dbReference type="SUPFAM" id="SSF55874">
    <property type="entry name" value="ATPase domain of HSP90 chaperone/DNA topoisomerase II/histidine kinase"/>
    <property type="match status" value="1"/>
</dbReference>
<dbReference type="Pfam" id="PF13185">
    <property type="entry name" value="GAF_2"/>
    <property type="match status" value="1"/>
</dbReference>
<keyword evidence="2" id="KW-0808">Transferase</keyword>
<dbReference type="InterPro" id="IPR001789">
    <property type="entry name" value="Sig_transdc_resp-reg_receiver"/>
</dbReference>
<dbReference type="AlphaFoldDB" id="A0A1H0B8B9"/>
<dbReference type="Gene3D" id="3.30.565.10">
    <property type="entry name" value="Histidine kinase-like ATPase, C-terminal domain"/>
    <property type="match status" value="1"/>
</dbReference>